<dbReference type="Gene3D" id="1.10.20.10">
    <property type="entry name" value="Histone, subunit A"/>
    <property type="match status" value="1"/>
</dbReference>
<comment type="caution">
    <text evidence="2">The sequence shown here is derived from an EMBL/GenBank/DDBJ whole genome shotgun (WGS) entry which is preliminary data.</text>
</comment>
<feature type="region of interest" description="Disordered" evidence="1">
    <location>
        <begin position="181"/>
        <end position="235"/>
    </location>
</feature>
<protein>
    <recommendedName>
        <fullName evidence="4">Bromodomain associated domain-containing protein</fullName>
    </recommendedName>
</protein>
<evidence type="ECO:0000313" key="2">
    <source>
        <dbReference type="EMBL" id="KAF4122442.1"/>
    </source>
</evidence>
<proteinExistence type="predicted"/>
<feature type="compositionally biased region" description="Low complexity" evidence="1">
    <location>
        <begin position="210"/>
        <end position="219"/>
    </location>
</feature>
<evidence type="ECO:0000313" key="3">
    <source>
        <dbReference type="Proteomes" id="UP000749293"/>
    </source>
</evidence>
<gene>
    <name evidence="2" type="ORF">GMORB2_7434</name>
</gene>
<dbReference type="EMBL" id="JAANYQ010000009">
    <property type="protein sequence ID" value="KAF4122442.1"/>
    <property type="molecule type" value="Genomic_DNA"/>
</dbReference>
<dbReference type="AlphaFoldDB" id="A0A9P4YTU4"/>
<dbReference type="GeneID" id="55973657"/>
<dbReference type="OrthoDB" id="5402929at2759"/>
<dbReference type="InterPro" id="IPR009072">
    <property type="entry name" value="Histone-fold"/>
</dbReference>
<dbReference type="GO" id="GO:0046982">
    <property type="term" value="F:protein heterodimerization activity"/>
    <property type="evidence" value="ECO:0007669"/>
    <property type="project" value="InterPro"/>
</dbReference>
<keyword evidence="3" id="KW-1185">Reference proteome</keyword>
<dbReference type="CDD" id="cd00076">
    <property type="entry name" value="HFD_SF"/>
    <property type="match status" value="1"/>
</dbReference>
<dbReference type="Proteomes" id="UP000749293">
    <property type="component" value="Unassembled WGS sequence"/>
</dbReference>
<reference evidence="2" key="1">
    <citation type="submission" date="2020-03" db="EMBL/GenBank/DDBJ databases">
        <title>Site-based positive gene gene selection in Geosmithia morbida across the United States reveals a broad range of putative effectors and factors for local host and environmental adapation.</title>
        <authorList>
            <person name="Onufrak A."/>
            <person name="Murdoch R.W."/>
            <person name="Gazis R."/>
            <person name="Huff M."/>
            <person name="Staton M."/>
            <person name="Klingeman W."/>
            <person name="Hadziabdic D."/>
        </authorList>
    </citation>
    <scope>NUCLEOTIDE SEQUENCE</scope>
    <source>
        <strain evidence="2">1262</strain>
    </source>
</reference>
<evidence type="ECO:0000256" key="1">
    <source>
        <dbReference type="SAM" id="MobiDB-lite"/>
    </source>
</evidence>
<organism evidence="2 3">
    <name type="scientific">Geosmithia morbida</name>
    <dbReference type="NCBI Taxonomy" id="1094350"/>
    <lineage>
        <taxon>Eukaryota</taxon>
        <taxon>Fungi</taxon>
        <taxon>Dikarya</taxon>
        <taxon>Ascomycota</taxon>
        <taxon>Pezizomycotina</taxon>
        <taxon>Sordariomycetes</taxon>
        <taxon>Hypocreomycetidae</taxon>
        <taxon>Hypocreales</taxon>
        <taxon>Bionectriaceae</taxon>
        <taxon>Geosmithia</taxon>
    </lineage>
</organism>
<evidence type="ECO:0008006" key="4">
    <source>
        <dbReference type="Google" id="ProtNLM"/>
    </source>
</evidence>
<name>A0A9P4YTU4_9HYPO</name>
<accession>A0A9P4YTU4</accession>
<sequence>MPAPSTLFHALLRPSTLQILRATGYHGTSPAVLDAVTDLAARYLTMLCEKTASHALHNHDGEAGDYTVAEVRMALEEAGALLPARLEVEQQWRGEEDTRGVDEFVAWFSGPRMKEIAEFAHGDGENDGMDYLNALKKRHNKTSDDSKFQGTILGRPAEAGGIEIEGGDEDVKSIWDWVRKRTGGGDGESSRDHQDVANGHASNGVAVKRSASMSSGLSSVGDRLNGDGLQDMDLS</sequence>
<dbReference type="RefSeq" id="XP_035321094.1">
    <property type="nucleotide sequence ID" value="XM_035469399.1"/>
</dbReference>